<dbReference type="Proteomes" id="UP001153076">
    <property type="component" value="Unassembled WGS sequence"/>
</dbReference>
<dbReference type="GO" id="GO:0003677">
    <property type="term" value="F:DNA binding"/>
    <property type="evidence" value="ECO:0007669"/>
    <property type="project" value="UniProtKB-KW"/>
</dbReference>
<dbReference type="FunFam" id="1.10.10.60:FF:000001">
    <property type="entry name" value="MYB-related transcription factor"/>
    <property type="match status" value="1"/>
</dbReference>
<evidence type="ECO:0000256" key="5">
    <source>
        <dbReference type="SAM" id="MobiDB-lite"/>
    </source>
</evidence>
<dbReference type="EMBL" id="JAKOGI010000446">
    <property type="protein sequence ID" value="KAJ8434892.1"/>
    <property type="molecule type" value="Genomic_DNA"/>
</dbReference>
<evidence type="ECO:0000259" key="7">
    <source>
        <dbReference type="PROSITE" id="PS51294"/>
    </source>
</evidence>
<evidence type="ECO:0000313" key="8">
    <source>
        <dbReference type="EMBL" id="KAJ8434892.1"/>
    </source>
</evidence>
<evidence type="ECO:0000256" key="3">
    <source>
        <dbReference type="ARBA" id="ARBA00023125"/>
    </source>
</evidence>
<dbReference type="InterPro" id="IPR017930">
    <property type="entry name" value="Myb_dom"/>
</dbReference>
<gene>
    <name evidence="8" type="ORF">Cgig2_003331</name>
</gene>
<dbReference type="PROSITE" id="PS50090">
    <property type="entry name" value="MYB_LIKE"/>
    <property type="match status" value="3"/>
</dbReference>
<keyword evidence="2" id="KW-0677">Repeat</keyword>
<feature type="region of interest" description="Disordered" evidence="5">
    <location>
        <begin position="275"/>
        <end position="299"/>
    </location>
</feature>
<feature type="domain" description="Myb-like" evidence="6">
    <location>
        <begin position="9"/>
        <end position="61"/>
    </location>
</feature>
<dbReference type="PANTHER" id="PTHR47994:SF5">
    <property type="entry name" value="F14D16.11-RELATED"/>
    <property type="match status" value="1"/>
</dbReference>
<feature type="domain" description="HTH myb-type" evidence="7">
    <location>
        <begin position="62"/>
        <end position="116"/>
    </location>
</feature>
<dbReference type="PANTHER" id="PTHR47994">
    <property type="entry name" value="F14D16.11-RELATED"/>
    <property type="match status" value="1"/>
</dbReference>
<comment type="subcellular location">
    <subcellularLocation>
        <location evidence="1">Nucleus</location>
    </subcellularLocation>
</comment>
<accession>A0A9Q1QAF3</accession>
<dbReference type="AlphaFoldDB" id="A0A9Q1QAF3"/>
<keyword evidence="9" id="KW-1185">Reference proteome</keyword>
<proteinExistence type="predicted"/>
<dbReference type="SMART" id="SM00717">
    <property type="entry name" value="SANT"/>
    <property type="match status" value="3"/>
</dbReference>
<dbReference type="GO" id="GO:0005634">
    <property type="term" value="C:nucleus"/>
    <property type="evidence" value="ECO:0007669"/>
    <property type="project" value="UniProtKB-SubCell"/>
</dbReference>
<evidence type="ECO:0000259" key="6">
    <source>
        <dbReference type="PROSITE" id="PS50090"/>
    </source>
</evidence>
<dbReference type="OrthoDB" id="2143914at2759"/>
<feature type="domain" description="HTH myb-type" evidence="7">
    <location>
        <begin position="330"/>
        <end position="384"/>
    </location>
</feature>
<dbReference type="PROSITE" id="PS51294">
    <property type="entry name" value="HTH_MYB"/>
    <property type="match status" value="3"/>
</dbReference>
<evidence type="ECO:0000256" key="4">
    <source>
        <dbReference type="ARBA" id="ARBA00023242"/>
    </source>
</evidence>
<sequence>MGRAPCCDKDGLKKGPWLPEEDQKLIDYIQKHGPGNWRSLPTKAGLQRCGKSCRLRWTNYLRPDIKRGRFSFEEEEIIIQLHSILGNRWSAIAAKLPGRTDNEIKNYWNTHIKKRLLRMGIDPVTHTRCLDVLDIPSIFNHSVQTSQINLLNLLGLVNPDQLVKLNYLLQNLQAAQQLQLPNSSTSQLQEQFNPVGQITSNQIQIQPNLSHQYPTTISGFDAQNFGAQAVSGLNDQWASISNNVVHGSELAAAAHQNYVTDDSALESNKSKQSLSLISSSSSQKQTPLGSNSGCNPNSSCSRSQDEIDSYCDSLQRCGKSCRLRWTNYLRPDIKRGRFSFEEEETIIQLHSILGNKWSAIAARLPGRTDNEIKNYWNTHIRKRLLRMGIDPVTHSPRLDLLDLSSIMCNSSLYNTTRPSSSQMSMFGLQQQSLVNPELLKIATSLLSTQGAQNPSSSLIQDPQSEGFTSNAQMQSSFNNPLVQTTNNQIQTSIRNSIQDCTIMTTTATTAAINDNRIATTSCTNPCGHTFFGEVQVMGTNFGEYPTNIPSFDPQTYDQWQSHGLSLEGLVNVDDTTSLSYYRTDQTIMDPSISDNCTFQSNTSGQHQSIMSFTPSVMSTPSSSPTSLNWTSNSNSTYINNNGIEYEGDNYYCSDMIKIEVPEMVDAYQFMLAQNC</sequence>
<dbReference type="FunFam" id="1.10.10.60:FF:000349">
    <property type="entry name" value="Transcription factor MYB39"/>
    <property type="match status" value="2"/>
</dbReference>
<dbReference type="Gene3D" id="1.10.10.60">
    <property type="entry name" value="Homeodomain-like"/>
    <property type="match status" value="4"/>
</dbReference>
<dbReference type="SUPFAM" id="SSF46689">
    <property type="entry name" value="Homeodomain-like"/>
    <property type="match status" value="2"/>
</dbReference>
<feature type="domain" description="HTH myb-type" evidence="7">
    <location>
        <begin position="9"/>
        <end position="61"/>
    </location>
</feature>
<evidence type="ECO:0000256" key="2">
    <source>
        <dbReference type="ARBA" id="ARBA00022737"/>
    </source>
</evidence>
<dbReference type="CDD" id="cd00167">
    <property type="entry name" value="SANT"/>
    <property type="match status" value="3"/>
</dbReference>
<feature type="domain" description="Myb-like" evidence="6">
    <location>
        <begin position="330"/>
        <end position="380"/>
    </location>
</feature>
<comment type="caution">
    <text evidence="8">The sequence shown here is derived from an EMBL/GenBank/DDBJ whole genome shotgun (WGS) entry which is preliminary data.</text>
</comment>
<organism evidence="8 9">
    <name type="scientific">Carnegiea gigantea</name>
    <dbReference type="NCBI Taxonomy" id="171969"/>
    <lineage>
        <taxon>Eukaryota</taxon>
        <taxon>Viridiplantae</taxon>
        <taxon>Streptophyta</taxon>
        <taxon>Embryophyta</taxon>
        <taxon>Tracheophyta</taxon>
        <taxon>Spermatophyta</taxon>
        <taxon>Magnoliopsida</taxon>
        <taxon>eudicotyledons</taxon>
        <taxon>Gunneridae</taxon>
        <taxon>Pentapetalae</taxon>
        <taxon>Caryophyllales</taxon>
        <taxon>Cactineae</taxon>
        <taxon>Cactaceae</taxon>
        <taxon>Cactoideae</taxon>
        <taxon>Echinocereeae</taxon>
        <taxon>Carnegiea</taxon>
    </lineage>
</organism>
<keyword evidence="3" id="KW-0238">DNA-binding</keyword>
<name>A0A9Q1QAF3_9CARY</name>
<dbReference type="InterPro" id="IPR015495">
    <property type="entry name" value="Myb_TF_plants"/>
</dbReference>
<dbReference type="InterPro" id="IPR009057">
    <property type="entry name" value="Homeodomain-like_sf"/>
</dbReference>
<evidence type="ECO:0000313" key="9">
    <source>
        <dbReference type="Proteomes" id="UP001153076"/>
    </source>
</evidence>
<dbReference type="Pfam" id="PF00249">
    <property type="entry name" value="Myb_DNA-binding"/>
    <property type="match status" value="3"/>
</dbReference>
<dbReference type="InterPro" id="IPR001005">
    <property type="entry name" value="SANT/Myb"/>
</dbReference>
<protein>
    <submittedName>
        <fullName evidence="8">Uncharacterized protein</fullName>
    </submittedName>
</protein>
<evidence type="ECO:0000256" key="1">
    <source>
        <dbReference type="ARBA" id="ARBA00004123"/>
    </source>
</evidence>
<reference evidence="8" key="1">
    <citation type="submission" date="2022-04" db="EMBL/GenBank/DDBJ databases">
        <title>Carnegiea gigantea Genome sequencing and assembly v2.</title>
        <authorList>
            <person name="Copetti D."/>
            <person name="Sanderson M.J."/>
            <person name="Burquez A."/>
            <person name="Wojciechowski M.F."/>
        </authorList>
    </citation>
    <scope>NUCLEOTIDE SEQUENCE</scope>
    <source>
        <strain evidence="8">SGP5-SGP5p</strain>
        <tissue evidence="8">Aerial part</tissue>
    </source>
</reference>
<feature type="domain" description="Myb-like" evidence="6">
    <location>
        <begin position="62"/>
        <end position="112"/>
    </location>
</feature>
<keyword evidence="4" id="KW-0539">Nucleus</keyword>